<organism evidence="1 2">
    <name type="scientific">Vanrija pseudolonga</name>
    <dbReference type="NCBI Taxonomy" id="143232"/>
    <lineage>
        <taxon>Eukaryota</taxon>
        <taxon>Fungi</taxon>
        <taxon>Dikarya</taxon>
        <taxon>Basidiomycota</taxon>
        <taxon>Agaricomycotina</taxon>
        <taxon>Tremellomycetes</taxon>
        <taxon>Trichosporonales</taxon>
        <taxon>Trichosporonaceae</taxon>
        <taxon>Vanrija</taxon>
    </lineage>
</organism>
<dbReference type="RefSeq" id="XP_062628286.1">
    <property type="nucleotide sequence ID" value="XM_062772302.1"/>
</dbReference>
<sequence>MSAPVPIATTPQRPYFPHLASSVGSMTDEDWRAMRPAATDISPLSTPANTPLGERDSYCAYASLGEVMHHFESFSCVNLST</sequence>
<keyword evidence="2" id="KW-1185">Reference proteome</keyword>
<gene>
    <name evidence="1" type="ORF">LOC62_04G005750</name>
</gene>
<name>A0AAF0YEE5_9TREE</name>
<proteinExistence type="predicted"/>
<dbReference type="Proteomes" id="UP000827549">
    <property type="component" value="Chromosome 4"/>
</dbReference>
<reference evidence="1" key="1">
    <citation type="submission" date="2023-10" db="EMBL/GenBank/DDBJ databases">
        <authorList>
            <person name="Noh H."/>
        </authorList>
    </citation>
    <scope>NUCLEOTIDE SEQUENCE</scope>
    <source>
        <strain evidence="1">DUCC4014</strain>
    </source>
</reference>
<dbReference type="AlphaFoldDB" id="A0AAF0YEE5"/>
<evidence type="ECO:0000313" key="2">
    <source>
        <dbReference type="Proteomes" id="UP000827549"/>
    </source>
</evidence>
<protein>
    <submittedName>
        <fullName evidence="1">Uncharacterized protein</fullName>
    </submittedName>
</protein>
<dbReference type="EMBL" id="CP086717">
    <property type="protein sequence ID" value="WOO82254.1"/>
    <property type="molecule type" value="Genomic_DNA"/>
</dbReference>
<dbReference type="GeneID" id="87808978"/>
<accession>A0AAF0YEE5</accession>
<evidence type="ECO:0000313" key="1">
    <source>
        <dbReference type="EMBL" id="WOO82254.1"/>
    </source>
</evidence>